<dbReference type="Proteomes" id="UP000184452">
    <property type="component" value="Unassembled WGS sequence"/>
</dbReference>
<evidence type="ECO:0000256" key="1">
    <source>
        <dbReference type="ARBA" id="ARBA00011073"/>
    </source>
</evidence>
<evidence type="ECO:0000313" key="11">
    <source>
        <dbReference type="Proteomes" id="UP000184452"/>
    </source>
</evidence>
<feature type="domain" description="Peptidase S8/S53" evidence="9">
    <location>
        <begin position="118"/>
        <end position="320"/>
    </location>
</feature>
<evidence type="ECO:0000256" key="2">
    <source>
        <dbReference type="ARBA" id="ARBA00022670"/>
    </source>
</evidence>
<comment type="similarity">
    <text evidence="1 5">Belongs to the peptidase S8 family.</text>
</comment>
<dbReference type="PRINTS" id="PR00723">
    <property type="entry name" value="SUBTILISIN"/>
</dbReference>
<keyword evidence="2" id="KW-0645">Protease</keyword>
<name>A0A1M6WME5_9ACTN</name>
<dbReference type="PROSITE" id="PS00137">
    <property type="entry name" value="SUBTILASE_HIS"/>
    <property type="match status" value="1"/>
</dbReference>
<dbReference type="GO" id="GO:0006508">
    <property type="term" value="P:proteolysis"/>
    <property type="evidence" value="ECO:0007669"/>
    <property type="project" value="UniProtKB-KW"/>
</dbReference>
<keyword evidence="8" id="KW-0732">Signal</keyword>
<keyword evidence="3" id="KW-0378">Hydrolase</keyword>
<keyword evidence="7" id="KW-0472">Membrane</keyword>
<dbReference type="InterPro" id="IPR006311">
    <property type="entry name" value="TAT_signal"/>
</dbReference>
<reference evidence="10 11" key="1">
    <citation type="submission" date="2016-11" db="EMBL/GenBank/DDBJ databases">
        <authorList>
            <person name="Jaros S."/>
            <person name="Januszkiewicz K."/>
            <person name="Wedrychowicz H."/>
        </authorList>
    </citation>
    <scope>NUCLEOTIDE SEQUENCE [LARGE SCALE GENOMIC DNA]</scope>
    <source>
        <strain evidence="10 11">CGMCC 4.5723</strain>
    </source>
</reference>
<feature type="transmembrane region" description="Helical" evidence="7">
    <location>
        <begin position="372"/>
        <end position="395"/>
    </location>
</feature>
<dbReference type="InterPro" id="IPR036852">
    <property type="entry name" value="Peptidase_S8/S53_dom_sf"/>
</dbReference>
<keyword evidence="7" id="KW-0812">Transmembrane</keyword>
<dbReference type="GO" id="GO:0004252">
    <property type="term" value="F:serine-type endopeptidase activity"/>
    <property type="evidence" value="ECO:0007669"/>
    <property type="project" value="InterPro"/>
</dbReference>
<dbReference type="InterPro" id="IPR022398">
    <property type="entry name" value="Peptidase_S8_His-AS"/>
</dbReference>
<dbReference type="EMBL" id="FQZK01000047">
    <property type="protein sequence ID" value="SHK94950.1"/>
    <property type="molecule type" value="Genomic_DNA"/>
</dbReference>
<dbReference type="PROSITE" id="PS51892">
    <property type="entry name" value="SUBTILASE"/>
    <property type="match status" value="1"/>
</dbReference>
<evidence type="ECO:0000256" key="6">
    <source>
        <dbReference type="SAM" id="MobiDB-lite"/>
    </source>
</evidence>
<dbReference type="PANTHER" id="PTHR43806">
    <property type="entry name" value="PEPTIDASE S8"/>
    <property type="match status" value="1"/>
</dbReference>
<dbReference type="PROSITE" id="PS51318">
    <property type="entry name" value="TAT"/>
    <property type="match status" value="1"/>
</dbReference>
<dbReference type="SUPFAM" id="SSF52743">
    <property type="entry name" value="Subtilisin-like"/>
    <property type="match status" value="1"/>
</dbReference>
<feature type="signal peptide" evidence="8">
    <location>
        <begin position="1"/>
        <end position="35"/>
    </location>
</feature>
<keyword evidence="11" id="KW-1185">Reference proteome</keyword>
<dbReference type="InterPro" id="IPR000209">
    <property type="entry name" value="Peptidase_S8/S53_dom"/>
</dbReference>
<dbReference type="InterPro" id="IPR015500">
    <property type="entry name" value="Peptidase_S8_subtilisin-rel"/>
</dbReference>
<dbReference type="PANTHER" id="PTHR43806:SF11">
    <property type="entry name" value="CEREVISIN-RELATED"/>
    <property type="match status" value="1"/>
</dbReference>
<dbReference type="AlphaFoldDB" id="A0A1M6WME5"/>
<evidence type="ECO:0000313" key="10">
    <source>
        <dbReference type="EMBL" id="SHK94950.1"/>
    </source>
</evidence>
<protein>
    <submittedName>
        <fullName evidence="10">Subtilase family protein</fullName>
    </submittedName>
</protein>
<evidence type="ECO:0000256" key="5">
    <source>
        <dbReference type="PROSITE-ProRule" id="PRU01240"/>
    </source>
</evidence>
<gene>
    <name evidence="10" type="ORF">SAMN05421803_1473</name>
</gene>
<dbReference type="Gene3D" id="3.40.50.200">
    <property type="entry name" value="Peptidase S8/S53 domain"/>
    <property type="match status" value="1"/>
</dbReference>
<feature type="region of interest" description="Disordered" evidence="6">
    <location>
        <begin position="401"/>
        <end position="427"/>
    </location>
</feature>
<keyword evidence="4" id="KW-0720">Serine protease</keyword>
<accession>A0A1M6WME5</accession>
<evidence type="ECO:0000256" key="3">
    <source>
        <dbReference type="ARBA" id="ARBA00022801"/>
    </source>
</evidence>
<evidence type="ECO:0000256" key="4">
    <source>
        <dbReference type="ARBA" id="ARBA00022825"/>
    </source>
</evidence>
<evidence type="ECO:0000256" key="7">
    <source>
        <dbReference type="SAM" id="Phobius"/>
    </source>
</evidence>
<sequence length="427" mass="41948">MRSTPAPGAPRRRAVGRAAAALLLALGPVAGPAAAAADTAADEPPPPLPQVFEFKGERQACSQMGTDIVEQEPWTRAALGLDRAHRLSTGSGTEIALLAPELDATGPALDGVVEGGGATDCLGHGTFVAGVVAGRAVEDSGALGVAPGAALSFLPAGDPNTGITPPGQLAARITEATAAGADVILVSTAAWENSTALDEAVTAAAAAGTLVVAPATVNTVRGPLAGYPGQHPEALSVAAHDPEGAPVVASPVLRMDGELVRVDVLAPGDLTAGPGPGGGHVIGAGSGVAAAFAAGTAALLAAKEPDLTPEEMRQRLMSTAYPSPSGSRDPVGGGGRVDPVAALTTGPAGEASHAAGDRFVPDPSPLGALDALPTWAVIGGGTLLIVMCVLGAAVFRNGRARGWRPAAPGEPVPTGPVPERVPEPRHG</sequence>
<feature type="chain" id="PRO_5012545395" evidence="8">
    <location>
        <begin position="36"/>
        <end position="427"/>
    </location>
</feature>
<keyword evidence="7" id="KW-1133">Transmembrane helix</keyword>
<evidence type="ECO:0000259" key="9">
    <source>
        <dbReference type="Pfam" id="PF00082"/>
    </source>
</evidence>
<dbReference type="STRING" id="758803.SAMN05421803_1473"/>
<organism evidence="10 11">
    <name type="scientific">Nocardiopsis flavescens</name>
    <dbReference type="NCBI Taxonomy" id="758803"/>
    <lineage>
        <taxon>Bacteria</taxon>
        <taxon>Bacillati</taxon>
        <taxon>Actinomycetota</taxon>
        <taxon>Actinomycetes</taxon>
        <taxon>Streptosporangiales</taxon>
        <taxon>Nocardiopsidaceae</taxon>
        <taxon>Nocardiopsis</taxon>
    </lineage>
</organism>
<evidence type="ECO:0000256" key="8">
    <source>
        <dbReference type="SAM" id="SignalP"/>
    </source>
</evidence>
<dbReference type="Pfam" id="PF00082">
    <property type="entry name" value="Peptidase_S8"/>
    <property type="match status" value="1"/>
</dbReference>
<proteinExistence type="inferred from homology"/>
<comment type="caution">
    <text evidence="5">Lacks conserved residue(s) required for the propagation of feature annotation.</text>
</comment>
<dbReference type="OrthoDB" id="5240330at2"/>
<dbReference type="RefSeq" id="WP_073384391.1">
    <property type="nucleotide sequence ID" value="NZ_FQZK01000047.1"/>
</dbReference>
<dbReference type="InterPro" id="IPR050131">
    <property type="entry name" value="Peptidase_S8_subtilisin-like"/>
</dbReference>